<gene>
    <name evidence="8" type="ORF">FE784_14865</name>
</gene>
<dbReference type="InterPro" id="IPR000792">
    <property type="entry name" value="Tscrpt_reg_LuxR_C"/>
</dbReference>
<dbReference type="Pfam" id="PF00196">
    <property type="entry name" value="GerE"/>
    <property type="match status" value="1"/>
</dbReference>
<evidence type="ECO:0000259" key="6">
    <source>
        <dbReference type="PROSITE" id="PS50043"/>
    </source>
</evidence>
<evidence type="ECO:0000256" key="1">
    <source>
        <dbReference type="ARBA" id="ARBA00022553"/>
    </source>
</evidence>
<comment type="caution">
    <text evidence="8">The sequence shown here is derived from an EMBL/GenBank/DDBJ whole genome shotgun (WGS) entry which is preliminary data.</text>
</comment>
<dbReference type="Pfam" id="PF00072">
    <property type="entry name" value="Response_reg"/>
    <property type="match status" value="1"/>
</dbReference>
<dbReference type="SUPFAM" id="SSF52172">
    <property type="entry name" value="CheY-like"/>
    <property type="match status" value="1"/>
</dbReference>
<dbReference type="GO" id="GO:0006355">
    <property type="term" value="P:regulation of DNA-templated transcription"/>
    <property type="evidence" value="ECO:0007669"/>
    <property type="project" value="InterPro"/>
</dbReference>
<feature type="modified residue" description="4-aspartylphosphate" evidence="5">
    <location>
        <position position="56"/>
    </location>
</feature>
<dbReference type="InterPro" id="IPR058245">
    <property type="entry name" value="NreC/VraR/RcsB-like_REC"/>
</dbReference>
<dbReference type="PROSITE" id="PS50043">
    <property type="entry name" value="HTH_LUXR_2"/>
    <property type="match status" value="1"/>
</dbReference>
<keyword evidence="4" id="KW-0804">Transcription</keyword>
<dbReference type="SMART" id="SM00448">
    <property type="entry name" value="REC"/>
    <property type="match status" value="1"/>
</dbReference>
<evidence type="ECO:0000256" key="4">
    <source>
        <dbReference type="ARBA" id="ARBA00023163"/>
    </source>
</evidence>
<dbReference type="AlphaFoldDB" id="A0A5C4TAP4"/>
<dbReference type="RefSeq" id="WP_139602996.1">
    <property type="nucleotide sequence ID" value="NZ_VDCQ01000018.1"/>
</dbReference>
<dbReference type="PROSITE" id="PS50110">
    <property type="entry name" value="RESPONSE_REGULATORY"/>
    <property type="match status" value="1"/>
</dbReference>
<dbReference type="SUPFAM" id="SSF46894">
    <property type="entry name" value="C-terminal effector domain of the bipartite response regulators"/>
    <property type="match status" value="1"/>
</dbReference>
<protein>
    <submittedName>
        <fullName evidence="8">Response regulator transcription factor</fullName>
    </submittedName>
</protein>
<evidence type="ECO:0000256" key="3">
    <source>
        <dbReference type="ARBA" id="ARBA00023125"/>
    </source>
</evidence>
<dbReference type="InterPro" id="IPR016032">
    <property type="entry name" value="Sig_transdc_resp-reg_C-effctor"/>
</dbReference>
<feature type="domain" description="Response regulatory" evidence="7">
    <location>
        <begin position="5"/>
        <end position="121"/>
    </location>
</feature>
<dbReference type="InterPro" id="IPR011006">
    <property type="entry name" value="CheY-like_superfamily"/>
</dbReference>
<dbReference type="CDD" id="cd17535">
    <property type="entry name" value="REC_NarL-like"/>
    <property type="match status" value="1"/>
</dbReference>
<dbReference type="InterPro" id="IPR001789">
    <property type="entry name" value="Sig_transdc_resp-reg_receiver"/>
</dbReference>
<dbReference type="PANTHER" id="PTHR43214:SF24">
    <property type="entry name" value="TRANSCRIPTIONAL REGULATORY PROTEIN NARL-RELATED"/>
    <property type="match status" value="1"/>
</dbReference>
<keyword evidence="3" id="KW-0238">DNA-binding</keyword>
<keyword evidence="9" id="KW-1185">Reference proteome</keyword>
<dbReference type="GO" id="GO:0003677">
    <property type="term" value="F:DNA binding"/>
    <property type="evidence" value="ECO:0007669"/>
    <property type="project" value="UniProtKB-KW"/>
</dbReference>
<reference evidence="8 9" key="1">
    <citation type="submission" date="2019-05" db="EMBL/GenBank/DDBJ databases">
        <title>We sequenced the genome of Paenibacillus hemerocallicola KCTC 33185 for further insight into its adaptation and study the phylogeny of Paenibacillus.</title>
        <authorList>
            <person name="Narsing Rao M.P."/>
        </authorList>
    </citation>
    <scope>NUCLEOTIDE SEQUENCE [LARGE SCALE GENOMIC DNA]</scope>
    <source>
        <strain evidence="8 9">KCTC 33185</strain>
    </source>
</reference>
<dbReference type="EMBL" id="VDCQ01000018">
    <property type="protein sequence ID" value="TNJ65499.1"/>
    <property type="molecule type" value="Genomic_DNA"/>
</dbReference>
<evidence type="ECO:0000313" key="8">
    <source>
        <dbReference type="EMBL" id="TNJ65499.1"/>
    </source>
</evidence>
<dbReference type="Proteomes" id="UP000307943">
    <property type="component" value="Unassembled WGS sequence"/>
</dbReference>
<keyword evidence="1 5" id="KW-0597">Phosphoprotein</keyword>
<evidence type="ECO:0000256" key="2">
    <source>
        <dbReference type="ARBA" id="ARBA00023015"/>
    </source>
</evidence>
<dbReference type="CDD" id="cd06170">
    <property type="entry name" value="LuxR_C_like"/>
    <property type="match status" value="1"/>
</dbReference>
<dbReference type="Gene3D" id="3.40.50.2300">
    <property type="match status" value="1"/>
</dbReference>
<sequence>MRKIPIVIAEDQAIVRDGLVAIIRMQEDMEVVAACSDGLEAYESVGRWRPRIVLMDIKMPVMDGIASTKKIKDDYPDTIVLILTTFSEDQYIVDGLVNGASGFLLKDLHAAKLVSIIREADNGEFFVPSAIAAKLAGRLREMSAGAVTPLAEEFTPREIEVIERLIERKSNREIAGELYLTEGTVKNYISVIYEKLGTNDRAKAITMLKSIR</sequence>
<evidence type="ECO:0000313" key="9">
    <source>
        <dbReference type="Proteomes" id="UP000307943"/>
    </source>
</evidence>
<dbReference type="OrthoDB" id="9780153at2"/>
<proteinExistence type="predicted"/>
<dbReference type="InterPro" id="IPR039420">
    <property type="entry name" value="WalR-like"/>
</dbReference>
<feature type="domain" description="HTH luxR-type" evidence="6">
    <location>
        <begin position="147"/>
        <end position="212"/>
    </location>
</feature>
<dbReference type="GO" id="GO:0000160">
    <property type="term" value="P:phosphorelay signal transduction system"/>
    <property type="evidence" value="ECO:0007669"/>
    <property type="project" value="InterPro"/>
</dbReference>
<dbReference type="SMART" id="SM00421">
    <property type="entry name" value="HTH_LUXR"/>
    <property type="match status" value="1"/>
</dbReference>
<name>A0A5C4TAP4_9BACL</name>
<keyword evidence="2" id="KW-0805">Transcription regulation</keyword>
<accession>A0A5C4TAP4</accession>
<dbReference type="PRINTS" id="PR00038">
    <property type="entry name" value="HTHLUXR"/>
</dbReference>
<evidence type="ECO:0000259" key="7">
    <source>
        <dbReference type="PROSITE" id="PS50110"/>
    </source>
</evidence>
<organism evidence="8 9">
    <name type="scientific">Paenibacillus hemerocallicola</name>
    <dbReference type="NCBI Taxonomy" id="1172614"/>
    <lineage>
        <taxon>Bacteria</taxon>
        <taxon>Bacillati</taxon>
        <taxon>Bacillota</taxon>
        <taxon>Bacilli</taxon>
        <taxon>Bacillales</taxon>
        <taxon>Paenibacillaceae</taxon>
        <taxon>Paenibacillus</taxon>
    </lineage>
</organism>
<dbReference type="PANTHER" id="PTHR43214">
    <property type="entry name" value="TWO-COMPONENT RESPONSE REGULATOR"/>
    <property type="match status" value="1"/>
</dbReference>
<evidence type="ECO:0000256" key="5">
    <source>
        <dbReference type="PROSITE-ProRule" id="PRU00169"/>
    </source>
</evidence>